<accession>A0A8T0K2D1</accession>
<dbReference type="Proteomes" id="UP000743370">
    <property type="component" value="Unassembled WGS sequence"/>
</dbReference>
<gene>
    <name evidence="1" type="ORF">HKW66_Vig0129720</name>
</gene>
<reference evidence="1 2" key="1">
    <citation type="submission" date="2020-05" db="EMBL/GenBank/DDBJ databases">
        <title>Vigna angularis (adzuki bean) Var. LongXiaoDou No. 4 denovo assembly.</title>
        <authorList>
            <person name="Xiang H."/>
        </authorList>
    </citation>
    <scope>NUCLEOTIDE SEQUENCE [LARGE SCALE GENOMIC DNA]</scope>
    <source>
        <tissue evidence="1">Leaf</tissue>
    </source>
</reference>
<evidence type="ECO:0000313" key="2">
    <source>
        <dbReference type="Proteomes" id="UP000743370"/>
    </source>
</evidence>
<name>A0A8T0K2D1_PHAAN</name>
<comment type="caution">
    <text evidence="1">The sequence shown here is derived from an EMBL/GenBank/DDBJ whole genome shotgun (WGS) entry which is preliminary data.</text>
</comment>
<dbReference type="AlphaFoldDB" id="A0A8T0K2D1"/>
<evidence type="ECO:0000313" key="1">
    <source>
        <dbReference type="EMBL" id="KAG2391267.1"/>
    </source>
</evidence>
<organism evidence="1 2">
    <name type="scientific">Phaseolus angularis</name>
    <name type="common">Azuki bean</name>
    <name type="synonym">Vigna angularis</name>
    <dbReference type="NCBI Taxonomy" id="3914"/>
    <lineage>
        <taxon>Eukaryota</taxon>
        <taxon>Viridiplantae</taxon>
        <taxon>Streptophyta</taxon>
        <taxon>Embryophyta</taxon>
        <taxon>Tracheophyta</taxon>
        <taxon>Spermatophyta</taxon>
        <taxon>Magnoliopsida</taxon>
        <taxon>eudicotyledons</taxon>
        <taxon>Gunneridae</taxon>
        <taxon>Pentapetalae</taxon>
        <taxon>rosids</taxon>
        <taxon>fabids</taxon>
        <taxon>Fabales</taxon>
        <taxon>Fabaceae</taxon>
        <taxon>Papilionoideae</taxon>
        <taxon>50 kb inversion clade</taxon>
        <taxon>NPAAA clade</taxon>
        <taxon>indigoferoid/millettioid clade</taxon>
        <taxon>Phaseoleae</taxon>
        <taxon>Vigna</taxon>
    </lineage>
</organism>
<sequence length="103" mass="11485">MGPIYGLRYFWFDFSEAHERRVVDRGSTVRRVRAGGGFGGTVKRHAVYGCAEVERDAMFVSSVGGVTRVLGDTWRGRHERMRKLGVGATRTSSGTSILCRSMR</sequence>
<dbReference type="EMBL" id="JABFOF010000007">
    <property type="protein sequence ID" value="KAG2391267.1"/>
    <property type="molecule type" value="Genomic_DNA"/>
</dbReference>
<protein>
    <submittedName>
        <fullName evidence="1">Uncharacterized protein</fullName>
    </submittedName>
</protein>
<proteinExistence type="predicted"/>